<evidence type="ECO:0000256" key="5">
    <source>
        <dbReference type="ARBA" id="ARBA00022827"/>
    </source>
</evidence>
<dbReference type="PROSITE" id="PS00076">
    <property type="entry name" value="PYRIDINE_REDOX_1"/>
    <property type="match status" value="1"/>
</dbReference>
<keyword evidence="5 12" id="KW-0274">FAD</keyword>
<dbReference type="PANTHER" id="PTHR22912:SF151">
    <property type="entry name" value="DIHYDROLIPOYL DEHYDROGENASE, MITOCHONDRIAL"/>
    <property type="match status" value="1"/>
</dbReference>
<evidence type="ECO:0000259" key="16">
    <source>
        <dbReference type="Pfam" id="PF07992"/>
    </source>
</evidence>
<feature type="binding site" evidence="12">
    <location>
        <position position="303"/>
    </location>
    <ligand>
        <name>FAD</name>
        <dbReference type="ChEBI" id="CHEBI:57692"/>
    </ligand>
</feature>
<evidence type="ECO:0000256" key="8">
    <source>
        <dbReference type="ARBA" id="ARBA00023157"/>
    </source>
</evidence>
<feature type="disulfide bond" description="Redox-active" evidence="13">
    <location>
        <begin position="40"/>
        <end position="45"/>
    </location>
</feature>
<dbReference type="InterPro" id="IPR006258">
    <property type="entry name" value="Lipoamide_DH"/>
</dbReference>
<dbReference type="GO" id="GO:0050660">
    <property type="term" value="F:flavin adenine dinucleotide binding"/>
    <property type="evidence" value="ECO:0007669"/>
    <property type="project" value="InterPro"/>
</dbReference>
<name>A0A9D1Z4F8_9FIRM</name>
<evidence type="ECO:0000256" key="9">
    <source>
        <dbReference type="ARBA" id="ARBA00023284"/>
    </source>
</evidence>
<gene>
    <name evidence="17" type="primary">lpdA</name>
    <name evidence="17" type="ORF">H9826_05825</name>
</gene>
<dbReference type="InterPro" id="IPR004099">
    <property type="entry name" value="Pyr_nucl-diS_OxRdtase_dimer"/>
</dbReference>
<evidence type="ECO:0000256" key="4">
    <source>
        <dbReference type="ARBA" id="ARBA00022630"/>
    </source>
</evidence>
<keyword evidence="8" id="KW-1015">Disulfide bond</keyword>
<comment type="catalytic activity">
    <reaction evidence="10 14">
        <text>N(6)-[(R)-dihydrolipoyl]-L-lysyl-[protein] + NAD(+) = N(6)-[(R)-lipoyl]-L-lysyl-[protein] + NADH + H(+)</text>
        <dbReference type="Rhea" id="RHEA:15045"/>
        <dbReference type="Rhea" id="RHEA-COMP:10474"/>
        <dbReference type="Rhea" id="RHEA-COMP:10475"/>
        <dbReference type="ChEBI" id="CHEBI:15378"/>
        <dbReference type="ChEBI" id="CHEBI:57540"/>
        <dbReference type="ChEBI" id="CHEBI:57945"/>
        <dbReference type="ChEBI" id="CHEBI:83099"/>
        <dbReference type="ChEBI" id="CHEBI:83100"/>
        <dbReference type="EC" id="1.8.1.4"/>
    </reaction>
</comment>
<keyword evidence="4 14" id="KW-0285">Flavoprotein</keyword>
<sequence length="460" mass="48180">MSWDLIVIGGGPGGYTAAIRAAQLGLRTALVERDAVGGTCLNRGCIPTKALIHAAERYEEMSQCGVFGLRAEGVSFDYSAMCARRDQVVGQLREGVERLLKGNKVDRITGAAHILGPGRVRVGEEVLEGTNLLIAVGSRPALPPVPGLDLPGVLTSDDLLTGTGFYQRLVIIGGGVIGMEFAGLYRALGAEVTVVEALDRVLPTLDRELSQSLSMLMKKKGVKLCTGAVVEHVERGPDGLCCTYTAKDKTETVTADAVLVATGRRANTDGLCAPEVDLGLERGAIPVDGRFQTRVPGIYAIGDVVKGSIQLAHAAAAQGINAVSLLAGREPPMDLSVVPSCVYVRPEMASVGRTEAGCREAGIPVKTAKYLTGSNSRSVITDAGRGFIKVVYHGETGVVLGAQLLCERATDLVGAFTSAISRGETLEDMARVIRAHPTFAEGIGEAAEAGLGLSIHQLNR</sequence>
<protein>
    <recommendedName>
        <fullName evidence="3 14">Dihydrolipoyl dehydrogenase</fullName>
        <ecNumber evidence="2 14">1.8.1.4</ecNumber>
    </recommendedName>
</protein>
<comment type="caution">
    <text evidence="17">The sequence shown here is derived from an EMBL/GenBank/DDBJ whole genome shotgun (WGS) entry which is preliminary data.</text>
</comment>
<dbReference type="InterPro" id="IPR050151">
    <property type="entry name" value="Class-I_Pyr_Nuc-Dis_Oxidored"/>
</dbReference>
<dbReference type="PIRSF" id="PIRSF000350">
    <property type="entry name" value="Mercury_reductase_MerA"/>
    <property type="match status" value="1"/>
</dbReference>
<evidence type="ECO:0000259" key="15">
    <source>
        <dbReference type="Pfam" id="PF02852"/>
    </source>
</evidence>
<dbReference type="NCBIfam" id="TIGR01350">
    <property type="entry name" value="lipoamide_DH"/>
    <property type="match status" value="1"/>
</dbReference>
<dbReference type="GO" id="GO:0005737">
    <property type="term" value="C:cytoplasm"/>
    <property type="evidence" value="ECO:0007669"/>
    <property type="project" value="UniProtKB-ARBA"/>
</dbReference>
<dbReference type="AlphaFoldDB" id="A0A9D1Z4F8"/>
<comment type="cofactor">
    <cofactor evidence="12 14">
        <name>FAD</name>
        <dbReference type="ChEBI" id="CHEBI:57692"/>
    </cofactor>
    <text evidence="12 14">Binds 1 FAD per subunit.</text>
</comment>
<comment type="miscellaneous">
    <text evidence="14">The active site is a redox-active disulfide bond.</text>
</comment>
<dbReference type="Gene3D" id="3.50.50.60">
    <property type="entry name" value="FAD/NAD(P)-binding domain"/>
    <property type="match status" value="2"/>
</dbReference>
<feature type="domain" description="Pyridine nucleotide-disulphide oxidoreductase dimerisation" evidence="15">
    <location>
        <begin position="338"/>
        <end position="447"/>
    </location>
</feature>
<keyword evidence="12" id="KW-0547">Nucleotide-binding</keyword>
<dbReference type="InterPro" id="IPR001100">
    <property type="entry name" value="Pyr_nuc-diS_OxRdtase"/>
</dbReference>
<evidence type="ECO:0000256" key="11">
    <source>
        <dbReference type="PIRSR" id="PIRSR000350-2"/>
    </source>
</evidence>
<feature type="active site" description="Proton acceptor" evidence="11">
    <location>
        <position position="436"/>
    </location>
</feature>
<evidence type="ECO:0000256" key="2">
    <source>
        <dbReference type="ARBA" id="ARBA00012608"/>
    </source>
</evidence>
<dbReference type="EC" id="1.8.1.4" evidence="2 14"/>
<evidence type="ECO:0000256" key="1">
    <source>
        <dbReference type="ARBA" id="ARBA00007532"/>
    </source>
</evidence>
<comment type="similarity">
    <text evidence="1 14">Belongs to the class-I pyridine nucleotide-disulfide oxidoreductase family.</text>
</comment>
<dbReference type="GO" id="GO:0006103">
    <property type="term" value="P:2-oxoglutarate metabolic process"/>
    <property type="evidence" value="ECO:0007669"/>
    <property type="project" value="TreeGrafter"/>
</dbReference>
<feature type="binding site" evidence="12">
    <location>
        <position position="49"/>
    </location>
    <ligand>
        <name>FAD</name>
        <dbReference type="ChEBI" id="CHEBI:57692"/>
    </ligand>
</feature>
<dbReference type="GO" id="GO:0004148">
    <property type="term" value="F:dihydrolipoyl dehydrogenase (NADH) activity"/>
    <property type="evidence" value="ECO:0007669"/>
    <property type="project" value="UniProtKB-EC"/>
</dbReference>
<dbReference type="PRINTS" id="PR00368">
    <property type="entry name" value="FADPNR"/>
</dbReference>
<dbReference type="InterPro" id="IPR012999">
    <property type="entry name" value="Pyr_OxRdtase_I_AS"/>
</dbReference>
<dbReference type="Pfam" id="PF02852">
    <property type="entry name" value="Pyr_redox_dim"/>
    <property type="match status" value="1"/>
</dbReference>
<keyword evidence="6 14" id="KW-0560">Oxidoreductase</keyword>
<evidence type="ECO:0000256" key="10">
    <source>
        <dbReference type="ARBA" id="ARBA00049187"/>
    </source>
</evidence>
<evidence type="ECO:0000313" key="18">
    <source>
        <dbReference type="Proteomes" id="UP000886824"/>
    </source>
</evidence>
<dbReference type="SUPFAM" id="SSF55424">
    <property type="entry name" value="FAD/NAD-linked reductases, dimerisation (C-terminal) domain"/>
    <property type="match status" value="1"/>
</dbReference>
<reference evidence="17" key="1">
    <citation type="journal article" date="2021" name="PeerJ">
        <title>Extensive microbial diversity within the chicken gut microbiome revealed by metagenomics and culture.</title>
        <authorList>
            <person name="Gilroy R."/>
            <person name="Ravi A."/>
            <person name="Getino M."/>
            <person name="Pursley I."/>
            <person name="Horton D.L."/>
            <person name="Alikhan N.F."/>
            <person name="Baker D."/>
            <person name="Gharbi K."/>
            <person name="Hall N."/>
            <person name="Watson M."/>
            <person name="Adriaenssens E.M."/>
            <person name="Foster-Nyarko E."/>
            <person name="Jarju S."/>
            <person name="Secka A."/>
            <person name="Antonio M."/>
            <person name="Oren A."/>
            <person name="Chaudhuri R.R."/>
            <person name="La Ragione R."/>
            <person name="Hildebrand F."/>
            <person name="Pallen M.J."/>
        </authorList>
    </citation>
    <scope>NUCLEOTIDE SEQUENCE</scope>
    <source>
        <strain evidence="17">CHK33-7979</strain>
    </source>
</reference>
<proteinExistence type="inferred from homology"/>
<reference evidence="17" key="2">
    <citation type="submission" date="2021-04" db="EMBL/GenBank/DDBJ databases">
        <authorList>
            <person name="Gilroy R."/>
        </authorList>
    </citation>
    <scope>NUCLEOTIDE SEQUENCE</scope>
    <source>
        <strain evidence="17">CHK33-7979</strain>
    </source>
</reference>
<dbReference type="Proteomes" id="UP000886824">
    <property type="component" value="Unassembled WGS sequence"/>
</dbReference>
<organism evidence="17 18">
    <name type="scientific">Candidatus Intestinimonas merdavium</name>
    <dbReference type="NCBI Taxonomy" id="2838622"/>
    <lineage>
        <taxon>Bacteria</taxon>
        <taxon>Bacillati</taxon>
        <taxon>Bacillota</taxon>
        <taxon>Clostridia</taxon>
        <taxon>Eubacteriales</taxon>
        <taxon>Intestinimonas</taxon>
    </lineage>
</organism>
<feature type="binding site" evidence="12">
    <location>
        <position position="263"/>
    </location>
    <ligand>
        <name>NAD(+)</name>
        <dbReference type="ChEBI" id="CHEBI:57540"/>
    </ligand>
</feature>
<evidence type="ECO:0000256" key="3">
    <source>
        <dbReference type="ARBA" id="ARBA00016961"/>
    </source>
</evidence>
<keyword evidence="9 14" id="KW-0676">Redox-active center</keyword>
<dbReference type="FunFam" id="3.30.390.30:FF:000001">
    <property type="entry name" value="Dihydrolipoyl dehydrogenase"/>
    <property type="match status" value="1"/>
</dbReference>
<evidence type="ECO:0000256" key="6">
    <source>
        <dbReference type="ARBA" id="ARBA00023002"/>
    </source>
</evidence>
<dbReference type="InterPro" id="IPR016156">
    <property type="entry name" value="FAD/NAD-linked_Rdtase_dimer_sf"/>
</dbReference>
<evidence type="ECO:0000256" key="12">
    <source>
        <dbReference type="PIRSR" id="PIRSR000350-3"/>
    </source>
</evidence>
<dbReference type="EMBL" id="DXCX01000057">
    <property type="protein sequence ID" value="HIY73475.1"/>
    <property type="molecule type" value="Genomic_DNA"/>
</dbReference>
<evidence type="ECO:0000256" key="13">
    <source>
        <dbReference type="PIRSR" id="PIRSR000350-4"/>
    </source>
</evidence>
<accession>A0A9D1Z4F8</accession>
<dbReference type="PRINTS" id="PR00411">
    <property type="entry name" value="PNDRDTASEI"/>
</dbReference>
<feature type="binding site" evidence="12">
    <location>
        <position position="196"/>
    </location>
    <ligand>
        <name>NAD(+)</name>
        <dbReference type="ChEBI" id="CHEBI:57540"/>
    </ligand>
</feature>
<keyword evidence="7 12" id="KW-0520">NAD</keyword>
<dbReference type="InterPro" id="IPR023753">
    <property type="entry name" value="FAD/NAD-binding_dom"/>
</dbReference>
<dbReference type="SUPFAM" id="SSF51905">
    <property type="entry name" value="FAD/NAD(P)-binding domain"/>
    <property type="match status" value="1"/>
</dbReference>
<dbReference type="Pfam" id="PF07992">
    <property type="entry name" value="Pyr_redox_2"/>
    <property type="match status" value="1"/>
</dbReference>
<dbReference type="PANTHER" id="PTHR22912">
    <property type="entry name" value="DISULFIDE OXIDOREDUCTASE"/>
    <property type="match status" value="1"/>
</dbReference>
<evidence type="ECO:0000313" key="17">
    <source>
        <dbReference type="EMBL" id="HIY73475.1"/>
    </source>
</evidence>
<dbReference type="Gene3D" id="3.30.390.30">
    <property type="match status" value="1"/>
</dbReference>
<feature type="binding site" evidence="12">
    <location>
        <begin position="173"/>
        <end position="180"/>
    </location>
    <ligand>
        <name>NAD(+)</name>
        <dbReference type="ChEBI" id="CHEBI:57540"/>
    </ligand>
</feature>
<dbReference type="InterPro" id="IPR036188">
    <property type="entry name" value="FAD/NAD-bd_sf"/>
</dbReference>
<evidence type="ECO:0000256" key="14">
    <source>
        <dbReference type="RuleBase" id="RU003692"/>
    </source>
</evidence>
<feature type="domain" description="FAD/NAD(P)-binding" evidence="16">
    <location>
        <begin position="4"/>
        <end position="319"/>
    </location>
</feature>
<evidence type="ECO:0000256" key="7">
    <source>
        <dbReference type="ARBA" id="ARBA00023027"/>
    </source>
</evidence>